<dbReference type="SUPFAM" id="SSF51735">
    <property type="entry name" value="NAD(P)-binding Rossmann-fold domains"/>
    <property type="match status" value="1"/>
</dbReference>
<name>A0A7W8A3G6_9ACTN</name>
<protein>
    <submittedName>
        <fullName evidence="1">NAD(P)-dependent dehydrogenase (Short-subunit alcohol dehydrogenase family)</fullName>
    </submittedName>
</protein>
<dbReference type="PRINTS" id="PR00081">
    <property type="entry name" value="GDHRDH"/>
</dbReference>
<sequence length="203" mass="21654">MDERGGHGIPIVVDHADDAAVAAVFERVRAERGGLDLLAANACDGNALPLAGGPFWKLPLRHWQNMMEIGVRSHLVAARHAAPLLMERRGLLVMTGYTDPDAEIIAGHVFYDLAMTSVSRLARTLAHDLRPHGVTASALSPGFTRTEAITAALGDRLPPGGDSVEFPGRAVRALLEDSGVARHAGRTVRVADLAQEYGFRDPG</sequence>
<evidence type="ECO:0000313" key="2">
    <source>
        <dbReference type="Proteomes" id="UP000568380"/>
    </source>
</evidence>
<organism evidence="1 2">
    <name type="scientific">Nonomuraea endophytica</name>
    <dbReference type="NCBI Taxonomy" id="714136"/>
    <lineage>
        <taxon>Bacteria</taxon>
        <taxon>Bacillati</taxon>
        <taxon>Actinomycetota</taxon>
        <taxon>Actinomycetes</taxon>
        <taxon>Streptosporangiales</taxon>
        <taxon>Streptosporangiaceae</taxon>
        <taxon>Nonomuraea</taxon>
    </lineage>
</organism>
<evidence type="ECO:0000313" key="1">
    <source>
        <dbReference type="EMBL" id="MBB5078809.1"/>
    </source>
</evidence>
<dbReference type="Proteomes" id="UP000568380">
    <property type="component" value="Unassembled WGS sequence"/>
</dbReference>
<accession>A0A7W8A3G6</accession>
<proteinExistence type="predicted"/>
<dbReference type="InterPro" id="IPR002347">
    <property type="entry name" value="SDR_fam"/>
</dbReference>
<comment type="caution">
    <text evidence="1">The sequence shown here is derived from an EMBL/GenBank/DDBJ whole genome shotgun (WGS) entry which is preliminary data.</text>
</comment>
<gene>
    <name evidence="1" type="ORF">HNR40_004295</name>
</gene>
<dbReference type="InterPro" id="IPR036291">
    <property type="entry name" value="NAD(P)-bd_dom_sf"/>
</dbReference>
<dbReference type="Pfam" id="PF13561">
    <property type="entry name" value="adh_short_C2"/>
    <property type="match status" value="1"/>
</dbReference>
<dbReference type="Gene3D" id="3.40.50.720">
    <property type="entry name" value="NAD(P)-binding Rossmann-like Domain"/>
    <property type="match status" value="1"/>
</dbReference>
<dbReference type="PANTHER" id="PTHR44147:SF2">
    <property type="entry name" value="DEHYDROGENASE_REDUCTASE SDR FAMILY MEMBER 1"/>
    <property type="match status" value="1"/>
</dbReference>
<keyword evidence="2" id="KW-1185">Reference proteome</keyword>
<dbReference type="PANTHER" id="PTHR44147">
    <property type="entry name" value="DEHYDROGENASE/REDUCTASE SDR FAMILY MEMBER 1"/>
    <property type="match status" value="1"/>
</dbReference>
<reference evidence="1 2" key="1">
    <citation type="submission" date="2020-08" db="EMBL/GenBank/DDBJ databases">
        <title>Genomic Encyclopedia of Type Strains, Phase IV (KMG-IV): sequencing the most valuable type-strain genomes for metagenomic binning, comparative biology and taxonomic classification.</title>
        <authorList>
            <person name="Goeker M."/>
        </authorList>
    </citation>
    <scope>NUCLEOTIDE SEQUENCE [LARGE SCALE GENOMIC DNA]</scope>
    <source>
        <strain evidence="1 2">DSM 45385</strain>
    </source>
</reference>
<dbReference type="EMBL" id="JACHIN010000005">
    <property type="protein sequence ID" value="MBB5078809.1"/>
    <property type="molecule type" value="Genomic_DNA"/>
</dbReference>
<dbReference type="AlphaFoldDB" id="A0A7W8A3G6"/>